<accession>A0A2U3KAX5</accession>
<dbReference type="Pfam" id="PF00072">
    <property type="entry name" value="Response_reg"/>
    <property type="match status" value="1"/>
</dbReference>
<evidence type="ECO:0000256" key="1">
    <source>
        <dbReference type="ARBA" id="ARBA00018672"/>
    </source>
</evidence>
<evidence type="ECO:0000256" key="2">
    <source>
        <dbReference type="ARBA" id="ARBA00022553"/>
    </source>
</evidence>
<dbReference type="EMBL" id="OMOF01000075">
    <property type="protein sequence ID" value="SPF36707.1"/>
    <property type="molecule type" value="Genomic_DNA"/>
</dbReference>
<feature type="domain" description="Response regulatory" evidence="5">
    <location>
        <begin position="9"/>
        <end position="125"/>
    </location>
</feature>
<dbReference type="AlphaFoldDB" id="A0A2U3KAX5"/>
<gene>
    <name evidence="6" type="ORF">SBF1_1660012</name>
</gene>
<dbReference type="Proteomes" id="UP000238916">
    <property type="component" value="Unassembled WGS sequence"/>
</dbReference>
<comment type="function">
    <text evidence="3">May play the central regulatory role in sporulation. It may be an element of the effector pathway responsible for the activation of sporulation genes in response to nutritional stress. Spo0A may act in concert with spo0H (a sigma factor) to control the expression of some genes that are critical to the sporulation process.</text>
</comment>
<evidence type="ECO:0000313" key="6">
    <source>
        <dbReference type="EMBL" id="SPF36707.1"/>
    </source>
</evidence>
<name>A0A2U3KAX5_9FIRM</name>
<organism evidence="6 7">
    <name type="scientific">Candidatus Desulfosporosinus infrequens</name>
    <dbReference type="NCBI Taxonomy" id="2043169"/>
    <lineage>
        <taxon>Bacteria</taxon>
        <taxon>Bacillati</taxon>
        <taxon>Bacillota</taxon>
        <taxon>Clostridia</taxon>
        <taxon>Eubacteriales</taxon>
        <taxon>Desulfitobacteriaceae</taxon>
        <taxon>Desulfosporosinus</taxon>
    </lineage>
</organism>
<dbReference type="SMART" id="SM00448">
    <property type="entry name" value="REC"/>
    <property type="match status" value="1"/>
</dbReference>
<dbReference type="Gene3D" id="3.40.50.2300">
    <property type="match status" value="1"/>
</dbReference>
<proteinExistence type="predicted"/>
<evidence type="ECO:0000256" key="4">
    <source>
        <dbReference type="PROSITE-ProRule" id="PRU00169"/>
    </source>
</evidence>
<evidence type="ECO:0000259" key="5">
    <source>
        <dbReference type="PROSITE" id="PS50110"/>
    </source>
</evidence>
<dbReference type="PANTHER" id="PTHR44591:SF3">
    <property type="entry name" value="RESPONSE REGULATORY DOMAIN-CONTAINING PROTEIN"/>
    <property type="match status" value="1"/>
</dbReference>
<evidence type="ECO:0000256" key="3">
    <source>
        <dbReference type="ARBA" id="ARBA00024867"/>
    </source>
</evidence>
<keyword evidence="6" id="KW-0548">Nucleotidyltransferase</keyword>
<feature type="modified residue" description="4-aspartylphosphate" evidence="4">
    <location>
        <position position="58"/>
    </location>
</feature>
<dbReference type="PROSITE" id="PS50110">
    <property type="entry name" value="RESPONSE_REGULATORY"/>
    <property type="match status" value="1"/>
</dbReference>
<protein>
    <recommendedName>
        <fullName evidence="1">Stage 0 sporulation protein A homolog</fullName>
    </recommendedName>
</protein>
<dbReference type="GO" id="GO:0000160">
    <property type="term" value="P:phosphorelay signal transduction system"/>
    <property type="evidence" value="ECO:0007669"/>
    <property type="project" value="InterPro"/>
</dbReference>
<keyword evidence="6" id="KW-0808">Transferase</keyword>
<dbReference type="InterPro" id="IPR011006">
    <property type="entry name" value="CheY-like_superfamily"/>
</dbReference>
<sequence>MSDSNGGQTLLIADDEPGNIKILLELLRSEYKIRVANNGEKVLKIALSEEPPDLILLDVMMPGLDGYEVCRRLKSDPLTQKIPVIFITGKIAEQDEIQGFEAGAVDYITKPFSSVVVKARVKTHIELKQARDYLENRALQDGLTGIANRRRFNEHLENA</sequence>
<reference evidence="7" key="1">
    <citation type="submission" date="2018-02" db="EMBL/GenBank/DDBJ databases">
        <authorList>
            <person name="Hausmann B."/>
        </authorList>
    </citation>
    <scope>NUCLEOTIDE SEQUENCE [LARGE SCALE GENOMIC DNA]</scope>
    <source>
        <strain evidence="7">Peat soil MAG SbF1</strain>
    </source>
</reference>
<evidence type="ECO:0000313" key="7">
    <source>
        <dbReference type="Proteomes" id="UP000238916"/>
    </source>
</evidence>
<dbReference type="PANTHER" id="PTHR44591">
    <property type="entry name" value="STRESS RESPONSE REGULATOR PROTEIN 1"/>
    <property type="match status" value="1"/>
</dbReference>
<dbReference type="CDD" id="cd19920">
    <property type="entry name" value="REC_PA4781-like"/>
    <property type="match status" value="1"/>
</dbReference>
<dbReference type="InterPro" id="IPR050595">
    <property type="entry name" value="Bact_response_regulator"/>
</dbReference>
<dbReference type="InterPro" id="IPR001789">
    <property type="entry name" value="Sig_transdc_resp-reg_receiver"/>
</dbReference>
<dbReference type="GO" id="GO:0016779">
    <property type="term" value="F:nucleotidyltransferase activity"/>
    <property type="evidence" value="ECO:0007669"/>
    <property type="project" value="UniProtKB-KW"/>
</dbReference>
<keyword evidence="2 4" id="KW-0597">Phosphoprotein</keyword>
<dbReference type="SUPFAM" id="SSF52172">
    <property type="entry name" value="CheY-like"/>
    <property type="match status" value="1"/>
</dbReference>